<dbReference type="SUPFAM" id="SSF53474">
    <property type="entry name" value="alpha/beta-Hydrolases"/>
    <property type="match status" value="1"/>
</dbReference>
<gene>
    <name evidence="3" type="ORF">WM40_25260</name>
</gene>
<dbReference type="AlphaFoldDB" id="A0A0F5JUV8"/>
<feature type="domain" description="Alpha/beta hydrolase fold-3" evidence="2">
    <location>
        <begin position="77"/>
        <end position="276"/>
    </location>
</feature>
<dbReference type="InterPro" id="IPR050300">
    <property type="entry name" value="GDXG_lipolytic_enzyme"/>
</dbReference>
<evidence type="ECO:0000259" key="2">
    <source>
        <dbReference type="Pfam" id="PF07859"/>
    </source>
</evidence>
<proteinExistence type="predicted"/>
<dbReference type="PATRIC" id="fig|28092.6.peg.5964"/>
<sequence>MHRPIDSSAAADLAQRIREAGPIIDPPLVKGWYAFYRENQLKEGVVVRHDIAYGDDERQKLDVYLPTTQTDTPRGLLLFVHGGGFIRGDRRERANVGWRFARAGFVTVLPSYRLAPTHQWPAGAEDVAAAWAWSYANAKALGADPQRVYLAGESAGAAHVAAATLIENLRPSGIPAPRAATFISGVYNAHLEQRARRQFSIATPDPRNEAYFGNDFTEYRKRSTVERIDTAPFPLLITWAELDPPQMQVQAGELFARLTTQHGFDPDLAVIPGHNHLSQLEAINTVDEVLTGALLSFIGRH</sequence>
<dbReference type="RefSeq" id="WP_046154371.1">
    <property type="nucleotide sequence ID" value="NZ_CADFGU010000004.1"/>
</dbReference>
<evidence type="ECO:0000256" key="1">
    <source>
        <dbReference type="ARBA" id="ARBA00022801"/>
    </source>
</evidence>
<dbReference type="Proteomes" id="UP000033618">
    <property type="component" value="Unassembled WGS sequence"/>
</dbReference>
<evidence type="ECO:0000313" key="4">
    <source>
        <dbReference type="Proteomes" id="UP000033618"/>
    </source>
</evidence>
<accession>A0A0F5JUV8</accession>
<dbReference type="GO" id="GO:0016787">
    <property type="term" value="F:hydrolase activity"/>
    <property type="evidence" value="ECO:0007669"/>
    <property type="project" value="UniProtKB-KW"/>
</dbReference>
<name>A0A0F5JUV8_9BURK</name>
<keyword evidence="1 3" id="KW-0378">Hydrolase</keyword>
<dbReference type="InterPro" id="IPR029058">
    <property type="entry name" value="AB_hydrolase_fold"/>
</dbReference>
<protein>
    <submittedName>
        <fullName evidence="3">Alpha/beta hydrolase</fullName>
    </submittedName>
</protein>
<dbReference type="STRING" id="28092.WM40_25260"/>
<keyword evidence="4" id="KW-1185">Reference proteome</keyword>
<dbReference type="PANTHER" id="PTHR48081">
    <property type="entry name" value="AB HYDROLASE SUPERFAMILY PROTEIN C4A8.06C"/>
    <property type="match status" value="1"/>
</dbReference>
<dbReference type="Gene3D" id="3.40.50.1820">
    <property type="entry name" value="alpha/beta hydrolase"/>
    <property type="match status" value="1"/>
</dbReference>
<dbReference type="Pfam" id="PF07859">
    <property type="entry name" value="Abhydrolase_3"/>
    <property type="match status" value="1"/>
</dbReference>
<reference evidence="3 4" key="1">
    <citation type="submission" date="2015-03" db="EMBL/GenBank/DDBJ databases">
        <title>Draft Genome Sequence of Burkholderia andropogonis type strain ICMP2807, isolated from Sorghum bicolor.</title>
        <authorList>
            <person name="Lopes-Santos L."/>
            <person name="Castro D.B."/>
            <person name="Ottoboni L.M."/>
            <person name="Park D."/>
            <person name="Weirc B.S."/>
            <person name="Destefano S.A."/>
        </authorList>
    </citation>
    <scope>NUCLEOTIDE SEQUENCE [LARGE SCALE GENOMIC DNA]</scope>
    <source>
        <strain evidence="3 4">ICMP2807</strain>
    </source>
</reference>
<organism evidence="3 4">
    <name type="scientific">Robbsia andropogonis</name>
    <dbReference type="NCBI Taxonomy" id="28092"/>
    <lineage>
        <taxon>Bacteria</taxon>
        <taxon>Pseudomonadati</taxon>
        <taxon>Pseudomonadota</taxon>
        <taxon>Betaproteobacteria</taxon>
        <taxon>Burkholderiales</taxon>
        <taxon>Burkholderiaceae</taxon>
        <taxon>Robbsia</taxon>
    </lineage>
</organism>
<evidence type="ECO:0000313" key="3">
    <source>
        <dbReference type="EMBL" id="KKB61087.1"/>
    </source>
</evidence>
<dbReference type="OrthoDB" id="9771666at2"/>
<dbReference type="InterPro" id="IPR013094">
    <property type="entry name" value="AB_hydrolase_3"/>
</dbReference>
<dbReference type="EMBL" id="LAQU01000075">
    <property type="protein sequence ID" value="KKB61087.1"/>
    <property type="molecule type" value="Genomic_DNA"/>
</dbReference>
<dbReference type="PANTHER" id="PTHR48081:SF33">
    <property type="entry name" value="KYNURENINE FORMAMIDASE"/>
    <property type="match status" value="1"/>
</dbReference>
<comment type="caution">
    <text evidence="3">The sequence shown here is derived from an EMBL/GenBank/DDBJ whole genome shotgun (WGS) entry which is preliminary data.</text>
</comment>